<reference evidence="1" key="1">
    <citation type="submission" date="2021-06" db="EMBL/GenBank/DDBJ databases">
        <authorList>
            <person name="Kallberg Y."/>
            <person name="Tangrot J."/>
            <person name="Rosling A."/>
        </authorList>
    </citation>
    <scope>NUCLEOTIDE SEQUENCE</scope>
    <source>
        <strain evidence="1">AU212A</strain>
    </source>
</reference>
<sequence length="66" mass="7815">VIFWEISSGHKPFKNIFNIDIIIRVSQGEKLMTIKGTPLEYAKLYKRCWDEKPESRPDTYTILKDL</sequence>
<feature type="non-terminal residue" evidence="1">
    <location>
        <position position="66"/>
    </location>
</feature>
<evidence type="ECO:0000313" key="2">
    <source>
        <dbReference type="Proteomes" id="UP000789860"/>
    </source>
</evidence>
<comment type="caution">
    <text evidence="1">The sequence shown here is derived from an EMBL/GenBank/DDBJ whole genome shotgun (WGS) entry which is preliminary data.</text>
</comment>
<accession>A0ACA9P8V0</accession>
<organism evidence="1 2">
    <name type="scientific">Scutellospora calospora</name>
    <dbReference type="NCBI Taxonomy" id="85575"/>
    <lineage>
        <taxon>Eukaryota</taxon>
        <taxon>Fungi</taxon>
        <taxon>Fungi incertae sedis</taxon>
        <taxon>Mucoromycota</taxon>
        <taxon>Glomeromycotina</taxon>
        <taxon>Glomeromycetes</taxon>
        <taxon>Diversisporales</taxon>
        <taxon>Gigasporaceae</taxon>
        <taxon>Scutellospora</taxon>
    </lineage>
</organism>
<gene>
    <name evidence="1" type="ORF">SCALOS_LOCUS10376</name>
</gene>
<proteinExistence type="predicted"/>
<protein>
    <submittedName>
        <fullName evidence="1">861_t:CDS:1</fullName>
    </submittedName>
</protein>
<feature type="non-terminal residue" evidence="1">
    <location>
        <position position="1"/>
    </location>
</feature>
<name>A0ACA9P8V0_9GLOM</name>
<evidence type="ECO:0000313" key="1">
    <source>
        <dbReference type="EMBL" id="CAG8697588.1"/>
    </source>
</evidence>
<dbReference type="Proteomes" id="UP000789860">
    <property type="component" value="Unassembled WGS sequence"/>
</dbReference>
<dbReference type="EMBL" id="CAJVPM010038222">
    <property type="protein sequence ID" value="CAG8697588.1"/>
    <property type="molecule type" value="Genomic_DNA"/>
</dbReference>
<keyword evidence="2" id="KW-1185">Reference proteome</keyword>